<organism evidence="2 3">
    <name type="scientific">Cercospora zeae-maydis SCOH1-5</name>
    <dbReference type="NCBI Taxonomy" id="717836"/>
    <lineage>
        <taxon>Eukaryota</taxon>
        <taxon>Fungi</taxon>
        <taxon>Dikarya</taxon>
        <taxon>Ascomycota</taxon>
        <taxon>Pezizomycotina</taxon>
        <taxon>Dothideomycetes</taxon>
        <taxon>Dothideomycetidae</taxon>
        <taxon>Mycosphaerellales</taxon>
        <taxon>Mycosphaerellaceae</taxon>
        <taxon>Cercospora</taxon>
    </lineage>
</organism>
<accession>A0A6A6FJM7</accession>
<dbReference type="EMBL" id="ML992670">
    <property type="protein sequence ID" value="KAF2213645.1"/>
    <property type="molecule type" value="Genomic_DNA"/>
</dbReference>
<protein>
    <submittedName>
        <fullName evidence="2">Uncharacterized protein</fullName>
    </submittedName>
</protein>
<dbReference type="AlphaFoldDB" id="A0A6A6FJM7"/>
<feature type="transmembrane region" description="Helical" evidence="1">
    <location>
        <begin position="62"/>
        <end position="85"/>
    </location>
</feature>
<keyword evidence="1" id="KW-0472">Membrane</keyword>
<evidence type="ECO:0000313" key="2">
    <source>
        <dbReference type="EMBL" id="KAF2213645.1"/>
    </source>
</evidence>
<keyword evidence="1" id="KW-1133">Transmembrane helix</keyword>
<name>A0A6A6FJM7_9PEZI</name>
<keyword evidence="1" id="KW-0812">Transmembrane</keyword>
<proteinExistence type="predicted"/>
<reference evidence="2" key="1">
    <citation type="journal article" date="2020" name="Stud. Mycol.">
        <title>101 Dothideomycetes genomes: a test case for predicting lifestyles and emergence of pathogens.</title>
        <authorList>
            <person name="Haridas S."/>
            <person name="Albert R."/>
            <person name="Binder M."/>
            <person name="Bloem J."/>
            <person name="Labutti K."/>
            <person name="Salamov A."/>
            <person name="Andreopoulos B."/>
            <person name="Baker S."/>
            <person name="Barry K."/>
            <person name="Bills G."/>
            <person name="Bluhm B."/>
            <person name="Cannon C."/>
            <person name="Castanera R."/>
            <person name="Culley D."/>
            <person name="Daum C."/>
            <person name="Ezra D."/>
            <person name="Gonzalez J."/>
            <person name="Henrissat B."/>
            <person name="Kuo A."/>
            <person name="Liang C."/>
            <person name="Lipzen A."/>
            <person name="Lutzoni F."/>
            <person name="Magnuson J."/>
            <person name="Mondo S."/>
            <person name="Nolan M."/>
            <person name="Ohm R."/>
            <person name="Pangilinan J."/>
            <person name="Park H.-J."/>
            <person name="Ramirez L."/>
            <person name="Alfaro M."/>
            <person name="Sun H."/>
            <person name="Tritt A."/>
            <person name="Yoshinaga Y."/>
            <person name="Zwiers L.-H."/>
            <person name="Turgeon B."/>
            <person name="Goodwin S."/>
            <person name="Spatafora J."/>
            <person name="Crous P."/>
            <person name="Grigoriev I."/>
        </authorList>
    </citation>
    <scope>NUCLEOTIDE SEQUENCE</scope>
    <source>
        <strain evidence="2">SCOH1-5</strain>
    </source>
</reference>
<keyword evidence="3" id="KW-1185">Reference proteome</keyword>
<dbReference type="OrthoDB" id="3641029at2759"/>
<evidence type="ECO:0000313" key="3">
    <source>
        <dbReference type="Proteomes" id="UP000799539"/>
    </source>
</evidence>
<gene>
    <name evidence="2" type="ORF">CERZMDRAFT_90501</name>
</gene>
<evidence type="ECO:0000256" key="1">
    <source>
        <dbReference type="SAM" id="Phobius"/>
    </source>
</evidence>
<sequence>MTEEHRGLDLTYLEHDIRTRRMDVIRHAADSASKHAILAARSAQAPCYEVQDHEIVISRATLIAVITISSVLTISSIVLFSVLLCRQWRRTRQNRNAKVWGRQSFYHHQDNKRISYASKTVDDEFSRQYRGVLGTVIENPEMGTDEPVEMGQGRGGEIWEVQGREWDIEKERLRPKFVDVDLDLENGGEEGVTRKFEVVDGKVRPKVLDSGARATKMSRVSLFWSEAVGVWMPKR</sequence>
<dbReference type="Proteomes" id="UP000799539">
    <property type="component" value="Unassembled WGS sequence"/>
</dbReference>